<reference evidence="1" key="2">
    <citation type="submission" date="2015-10" db="EMBL/GenBank/DDBJ databases">
        <authorList>
            <person name="Gilbert D.G."/>
        </authorList>
    </citation>
    <scope>NUCLEOTIDE SEQUENCE</scope>
    <source>
        <strain evidence="1">GO-13</strain>
    </source>
</reference>
<evidence type="ECO:0000313" key="4">
    <source>
        <dbReference type="Proteomes" id="UP001341297"/>
    </source>
</evidence>
<reference evidence="2 4" key="3">
    <citation type="submission" date="2023-03" db="EMBL/GenBank/DDBJ databases">
        <title>Agriculturally important microbes genome sequencing.</title>
        <authorList>
            <person name="Dunlap C."/>
        </authorList>
    </citation>
    <scope>NUCLEOTIDE SEQUENCE [LARGE SCALE GENOMIC DNA]</scope>
    <source>
        <strain evidence="2 4">CBP-3203</strain>
    </source>
</reference>
<dbReference type="AlphaFoldDB" id="A0A0T6BIT1"/>
<name>A0A0T6BIT1_9BACI</name>
<organism evidence="1 3">
    <name type="scientific">Bacillus glycinifermentans</name>
    <dbReference type="NCBI Taxonomy" id="1664069"/>
    <lineage>
        <taxon>Bacteria</taxon>
        <taxon>Bacillati</taxon>
        <taxon>Bacillota</taxon>
        <taxon>Bacilli</taxon>
        <taxon>Bacillales</taxon>
        <taxon>Bacillaceae</taxon>
        <taxon>Bacillus</taxon>
    </lineage>
</organism>
<evidence type="ECO:0000313" key="2">
    <source>
        <dbReference type="EMBL" id="MEC0487933.1"/>
    </source>
</evidence>
<comment type="caution">
    <text evidence="1">The sequence shown here is derived from an EMBL/GenBank/DDBJ whole genome shotgun (WGS) entry which is preliminary data.</text>
</comment>
<dbReference type="RefSeq" id="WP_048356484.1">
    <property type="nucleotide sequence ID" value="NZ_CP023481.1"/>
</dbReference>
<dbReference type="Proteomes" id="UP001341297">
    <property type="component" value="Unassembled WGS sequence"/>
</dbReference>
<dbReference type="EMBL" id="JARRTL010000050">
    <property type="protein sequence ID" value="MEC0487933.1"/>
    <property type="molecule type" value="Genomic_DNA"/>
</dbReference>
<evidence type="ECO:0000313" key="3">
    <source>
        <dbReference type="Proteomes" id="UP000036168"/>
    </source>
</evidence>
<gene>
    <name evidence="1" type="ORF">AB447_208440</name>
    <name evidence="2" type="ORF">P8828_24620</name>
</gene>
<dbReference type="EMBL" id="LECW02000067">
    <property type="protein sequence ID" value="KRT88412.1"/>
    <property type="molecule type" value="Genomic_DNA"/>
</dbReference>
<dbReference type="Proteomes" id="UP000036168">
    <property type="component" value="Unassembled WGS sequence"/>
</dbReference>
<accession>A0A0T6BIT1</accession>
<evidence type="ECO:0000313" key="1">
    <source>
        <dbReference type="EMBL" id="KRT88412.1"/>
    </source>
</evidence>
<keyword evidence="4" id="KW-1185">Reference proteome</keyword>
<proteinExistence type="predicted"/>
<reference evidence="1 3" key="1">
    <citation type="journal article" date="2015" name="Int. J. Syst. Evol. Microbiol.">
        <title>Bacillus glycinifermentans sp. nov., isolated from fermented soybean paste.</title>
        <authorList>
            <person name="Kim S.J."/>
            <person name="Dunlap C.A."/>
            <person name="Kwon S.W."/>
            <person name="Rooney A.P."/>
        </authorList>
    </citation>
    <scope>NUCLEOTIDE SEQUENCE [LARGE SCALE GENOMIC DNA]</scope>
    <source>
        <strain evidence="1 3">GO-13</strain>
    </source>
</reference>
<sequence>MKKIDQLLEKQDKLLEEVEFYLEAFQNESPIRTIVTDKTTPSDFLKGEKLEDIGFVSGIDEEGNVVFEQFWSNNKILQFTLKGELVLDLQLLVYNEEENSPGRKLSQAIGLLEEALRVQTDIDELESRRGEK</sequence>
<protein>
    <submittedName>
        <fullName evidence="1">Uncharacterized protein</fullName>
    </submittedName>
</protein>